<keyword evidence="2" id="KW-0560">Oxidoreductase</keyword>
<name>A0A6J7F6Q3_9ZZZZ</name>
<evidence type="ECO:0000256" key="2">
    <source>
        <dbReference type="ARBA" id="ARBA00023002"/>
    </source>
</evidence>
<comment type="similarity">
    <text evidence="1">Belongs to the short-chain dehydrogenases/reductases (SDR) family.</text>
</comment>
<dbReference type="PROSITE" id="PS00061">
    <property type="entry name" value="ADH_SHORT"/>
    <property type="match status" value="1"/>
</dbReference>
<accession>A0A6J7F6Q3</accession>
<dbReference type="GO" id="GO:0016491">
    <property type="term" value="F:oxidoreductase activity"/>
    <property type="evidence" value="ECO:0007669"/>
    <property type="project" value="UniProtKB-KW"/>
</dbReference>
<reference evidence="4" key="1">
    <citation type="submission" date="2020-05" db="EMBL/GenBank/DDBJ databases">
        <authorList>
            <person name="Chiriac C."/>
            <person name="Salcher M."/>
            <person name="Ghai R."/>
            <person name="Kavagutti S V."/>
        </authorList>
    </citation>
    <scope>NUCLEOTIDE SEQUENCE</scope>
</reference>
<dbReference type="SUPFAM" id="SSF51735">
    <property type="entry name" value="NAD(P)-binding Rossmann-fold domains"/>
    <property type="match status" value="1"/>
</dbReference>
<dbReference type="EMBL" id="CAFBMC010000015">
    <property type="protein sequence ID" value="CAB4892002.1"/>
    <property type="molecule type" value="Genomic_DNA"/>
</dbReference>
<dbReference type="EMBL" id="CAFBPZ010000003">
    <property type="protein sequence ID" value="CAB5033531.1"/>
    <property type="molecule type" value="Genomic_DNA"/>
</dbReference>
<evidence type="ECO:0000259" key="3">
    <source>
        <dbReference type="SMART" id="SM00822"/>
    </source>
</evidence>
<dbReference type="InterPro" id="IPR051687">
    <property type="entry name" value="Peroxisomal_Beta-Oxidation"/>
</dbReference>
<dbReference type="PANTHER" id="PTHR45024">
    <property type="entry name" value="DEHYDROGENASES, SHORT CHAIN"/>
    <property type="match status" value="1"/>
</dbReference>
<dbReference type="InterPro" id="IPR057326">
    <property type="entry name" value="KR_dom"/>
</dbReference>
<dbReference type="PRINTS" id="PR00080">
    <property type="entry name" value="SDRFAMILY"/>
</dbReference>
<dbReference type="InterPro" id="IPR020904">
    <property type="entry name" value="Sc_DH/Rdtase_CS"/>
</dbReference>
<protein>
    <submittedName>
        <fullName evidence="4">Unannotated protein</fullName>
    </submittedName>
</protein>
<evidence type="ECO:0000313" key="4">
    <source>
        <dbReference type="EMBL" id="CAB4892002.1"/>
    </source>
</evidence>
<dbReference type="InterPro" id="IPR002347">
    <property type="entry name" value="SDR_fam"/>
</dbReference>
<feature type="domain" description="Ketoreductase" evidence="3">
    <location>
        <begin position="7"/>
        <end position="214"/>
    </location>
</feature>
<dbReference type="Gene3D" id="3.40.50.720">
    <property type="entry name" value="NAD(P)-binding Rossmann-like Domain"/>
    <property type="match status" value="1"/>
</dbReference>
<organism evidence="4">
    <name type="scientific">freshwater metagenome</name>
    <dbReference type="NCBI Taxonomy" id="449393"/>
    <lineage>
        <taxon>unclassified sequences</taxon>
        <taxon>metagenomes</taxon>
        <taxon>ecological metagenomes</taxon>
    </lineage>
</organism>
<dbReference type="AlphaFoldDB" id="A0A6J7F6Q3"/>
<proteinExistence type="inferred from homology"/>
<evidence type="ECO:0000313" key="5">
    <source>
        <dbReference type="EMBL" id="CAB5033531.1"/>
    </source>
</evidence>
<dbReference type="InterPro" id="IPR036291">
    <property type="entry name" value="NAD(P)-bd_dom_sf"/>
</dbReference>
<evidence type="ECO:0000256" key="1">
    <source>
        <dbReference type="ARBA" id="ARBA00006484"/>
    </source>
</evidence>
<dbReference type="PANTHER" id="PTHR45024:SF2">
    <property type="entry name" value="SCP2 DOMAIN-CONTAINING PROTEIN"/>
    <property type="match status" value="1"/>
</dbReference>
<dbReference type="PRINTS" id="PR00081">
    <property type="entry name" value="GDHRDH"/>
</dbReference>
<gene>
    <name evidence="4" type="ORF">UFOPK3495_00441</name>
    <name evidence="5" type="ORF">UFOPK4237_00080</name>
</gene>
<sequence>MKLLEGKSVIITGAGHGVGRGYALLMAEHGAKVLVNDLGGAPTGGGSDQRAADEVVEIIKSRGGEAVANYADVSDFDAAKEMVDQAIDSFGGLDSLVLNAGILRDKMIFNMDESDWDAVVKVHLKGHFAPARHATAYWREKSRQIGGKVNASVICTSSSVGLLGNTGQTNYSAAKGGIAMFSVALAQDMMRYGVRSNTIAPSGTTRLIGITRGTDINEIAEPDQYTEYDPRDPGNVAPLAVWLASDLSRHVNGQAFFSQGSRVTHFAPWTPNGVVSVADRQWDPEELDQAMNTVVFGTMHGGLRSGYQWGGKSALNS</sequence>
<dbReference type="SMART" id="SM00822">
    <property type="entry name" value="PKS_KR"/>
    <property type="match status" value="1"/>
</dbReference>
<dbReference type="Pfam" id="PF00106">
    <property type="entry name" value="adh_short"/>
    <property type="match status" value="1"/>
</dbReference>